<dbReference type="Gene3D" id="3.30.70.1450">
    <property type="entry name" value="Regulator of K+ conductance, C-terminal domain"/>
    <property type="match status" value="2"/>
</dbReference>
<dbReference type="InterPro" id="IPR006036">
    <property type="entry name" value="K_uptake_TrkA"/>
</dbReference>
<dbReference type="NCBIfam" id="NF007031">
    <property type="entry name" value="PRK09496.1-2"/>
    <property type="match status" value="1"/>
</dbReference>
<dbReference type="Pfam" id="PF02080">
    <property type="entry name" value="TrkA_C"/>
    <property type="match status" value="2"/>
</dbReference>
<keyword evidence="4" id="KW-0630">Potassium</keyword>
<feature type="domain" description="RCK C-terminal" evidence="8">
    <location>
        <begin position="142"/>
        <end position="227"/>
    </location>
</feature>
<dbReference type="PROSITE" id="PS51201">
    <property type="entry name" value="RCK_N"/>
    <property type="match status" value="2"/>
</dbReference>
<dbReference type="FunFam" id="3.40.50.720:FF:000042">
    <property type="entry name" value="Trk system potassium transporter TrkA"/>
    <property type="match status" value="1"/>
</dbReference>
<evidence type="ECO:0000313" key="10">
    <source>
        <dbReference type="Proteomes" id="UP001141992"/>
    </source>
</evidence>
<evidence type="ECO:0000256" key="1">
    <source>
        <dbReference type="ARBA" id="ARBA00017378"/>
    </source>
</evidence>
<gene>
    <name evidence="9" type="primary">trkA</name>
    <name evidence="9" type="ORF">O9570_04685</name>
</gene>
<dbReference type="Proteomes" id="UP001141992">
    <property type="component" value="Unassembled WGS sequence"/>
</dbReference>
<evidence type="ECO:0000256" key="4">
    <source>
        <dbReference type="ARBA" id="ARBA00022958"/>
    </source>
</evidence>
<dbReference type="PROSITE" id="PS51202">
    <property type="entry name" value="RCK_C"/>
    <property type="match status" value="2"/>
</dbReference>
<dbReference type="GO" id="GO:0015079">
    <property type="term" value="F:potassium ion transmembrane transporter activity"/>
    <property type="evidence" value="ECO:0007669"/>
    <property type="project" value="InterPro"/>
</dbReference>
<keyword evidence="5" id="KW-0520">NAD</keyword>
<feature type="domain" description="RCK C-terminal" evidence="8">
    <location>
        <begin position="369"/>
        <end position="454"/>
    </location>
</feature>
<accession>A0A0D6ISQ8</accession>
<evidence type="ECO:0000256" key="6">
    <source>
        <dbReference type="ARBA" id="ARBA00023065"/>
    </source>
</evidence>
<dbReference type="InterPro" id="IPR003148">
    <property type="entry name" value="RCK_N"/>
</dbReference>
<keyword evidence="2" id="KW-0813">Transport</keyword>
<proteinExistence type="predicted"/>
<dbReference type="InterPro" id="IPR006037">
    <property type="entry name" value="RCK_C"/>
</dbReference>
<evidence type="ECO:0000256" key="2">
    <source>
        <dbReference type="ARBA" id="ARBA00022448"/>
    </source>
</evidence>
<dbReference type="SUPFAM" id="SSF116726">
    <property type="entry name" value="TrkA C-terminal domain-like"/>
    <property type="match status" value="2"/>
</dbReference>
<dbReference type="PANTHER" id="PTHR43833">
    <property type="entry name" value="POTASSIUM CHANNEL PROTEIN 2-RELATED-RELATED"/>
    <property type="match status" value="1"/>
</dbReference>
<protein>
    <recommendedName>
        <fullName evidence="1">Trk system potassium uptake protein TrkA</fullName>
    </recommendedName>
</protein>
<dbReference type="eggNOG" id="COG0569">
    <property type="taxonomic scope" value="Bacteria"/>
</dbReference>
<evidence type="ECO:0000259" key="7">
    <source>
        <dbReference type="PROSITE" id="PS51201"/>
    </source>
</evidence>
<dbReference type="InterPro" id="IPR036721">
    <property type="entry name" value="RCK_C_sf"/>
</dbReference>
<dbReference type="PRINTS" id="PR00335">
    <property type="entry name" value="KUPTAKETRKA"/>
</dbReference>
<evidence type="ECO:0000313" key="9">
    <source>
        <dbReference type="EMBL" id="MCZ8400726.1"/>
    </source>
</evidence>
<evidence type="ECO:0000256" key="5">
    <source>
        <dbReference type="ARBA" id="ARBA00023027"/>
    </source>
</evidence>
<keyword evidence="3" id="KW-0633">Potassium transport</keyword>
<feature type="domain" description="RCK N-terminal" evidence="7">
    <location>
        <begin position="1"/>
        <end position="122"/>
    </location>
</feature>
<dbReference type="InterPro" id="IPR050721">
    <property type="entry name" value="Trk_Ktr_HKT_K-transport"/>
</dbReference>
<dbReference type="GO" id="GO:0005886">
    <property type="term" value="C:plasma membrane"/>
    <property type="evidence" value="ECO:0007669"/>
    <property type="project" value="InterPro"/>
</dbReference>
<dbReference type="RefSeq" id="WP_020926002.1">
    <property type="nucleotide sequence ID" value="NZ_CAJFDJ010000002.1"/>
</dbReference>
<feature type="domain" description="RCK N-terminal" evidence="7">
    <location>
        <begin position="231"/>
        <end position="349"/>
    </location>
</feature>
<dbReference type="AlphaFoldDB" id="A0A0D6ISQ8"/>
<dbReference type="InterPro" id="IPR036291">
    <property type="entry name" value="NAD(P)-bd_dom_sf"/>
</dbReference>
<dbReference type="NCBIfam" id="NF007030">
    <property type="entry name" value="PRK09496.1-1"/>
    <property type="match status" value="1"/>
</dbReference>
<evidence type="ECO:0000259" key="8">
    <source>
        <dbReference type="PROSITE" id="PS51202"/>
    </source>
</evidence>
<evidence type="ECO:0000256" key="3">
    <source>
        <dbReference type="ARBA" id="ARBA00022538"/>
    </source>
</evidence>
<reference evidence="9" key="1">
    <citation type="submission" date="2022-12" db="EMBL/GenBank/DDBJ databases">
        <authorList>
            <person name="Voronina O.L."/>
            <person name="Kunda M.S."/>
            <person name="Ryzhova N."/>
            <person name="Aksenova E.I."/>
        </authorList>
    </citation>
    <scope>NUCLEOTIDE SEQUENCE</scope>
    <source>
        <strain evidence="9">SCCH136:Ach223948</strain>
    </source>
</reference>
<dbReference type="NCBIfam" id="NF007032">
    <property type="entry name" value="PRK09496.1-4"/>
    <property type="match status" value="1"/>
</dbReference>
<dbReference type="KEGG" id="axx:ERS451415_05851"/>
<dbReference type="GeneID" id="75273267"/>
<dbReference type="NCBIfam" id="NF007039">
    <property type="entry name" value="PRK09496.3-2"/>
    <property type="match status" value="1"/>
</dbReference>
<comment type="caution">
    <text evidence="9">The sequence shown here is derived from an EMBL/GenBank/DDBJ whole genome shotgun (WGS) entry which is preliminary data.</text>
</comment>
<name>A0A0D6ISQ8_ALCXX</name>
<organism evidence="9 10">
    <name type="scientific">Alcaligenes xylosoxydans xylosoxydans</name>
    <name type="common">Achromobacter xylosoxidans</name>
    <dbReference type="NCBI Taxonomy" id="85698"/>
    <lineage>
        <taxon>Bacteria</taxon>
        <taxon>Pseudomonadati</taxon>
        <taxon>Pseudomonadota</taxon>
        <taxon>Betaproteobacteria</taxon>
        <taxon>Burkholderiales</taxon>
        <taxon>Alcaligenaceae</taxon>
        <taxon>Achromobacter</taxon>
    </lineage>
</organism>
<dbReference type="EMBL" id="JAPZVI010000002">
    <property type="protein sequence ID" value="MCZ8400726.1"/>
    <property type="molecule type" value="Genomic_DNA"/>
</dbReference>
<keyword evidence="6" id="KW-0406">Ion transport</keyword>
<dbReference type="Gene3D" id="3.40.50.720">
    <property type="entry name" value="NAD(P)-binding Rossmann-like Domain"/>
    <property type="match status" value="2"/>
</dbReference>
<dbReference type="Pfam" id="PF02254">
    <property type="entry name" value="TrkA_N"/>
    <property type="match status" value="2"/>
</dbReference>
<dbReference type="PANTHER" id="PTHR43833:SF5">
    <property type="entry name" value="TRK SYSTEM POTASSIUM UPTAKE PROTEIN TRKA"/>
    <property type="match status" value="1"/>
</dbReference>
<dbReference type="SUPFAM" id="SSF51735">
    <property type="entry name" value="NAD(P)-binding Rossmann-fold domains"/>
    <property type="match status" value="2"/>
</dbReference>
<sequence>MKILIIGAGRVGTSVAENLVSEQNDITVIDSDPAQLQYLQEHFDLRVVHGDGSQVSVLEGAGAADTDLLIACAASDAANMVACKIARQLFNIPRRIARIRSGEIAEYPELMSEEGFCIDAIISPERSVTTYLHSLIEFPEALQVVEFAEGRVSVVTVRVGHGSPMAHHPVDKLREVWPDVTARVIDVLRGGRPLRAGSGTVIAPGDEVVLVVDTRHARRAVRQLREAEKAVRRVMIAGGGNIGLRLARALAEENYSVRIIERDLKRCEYLATQLPDSVLVLHGSGTDEALLERENIEDMDTWLALTSDDEDNIMSSLLAKRLGARKVIALINRQAYGELMQGSHIDIAVSPSQATMSELLRHVRRGDVAAVHRLRQGVAEALEAIAHGDRSNSKVVGRPVGEISLPKGASIGALVREDEIILPDADTVIETDDHVIVFVPSRKQMPRVEKLFQVSASFF</sequence>